<evidence type="ECO:0000313" key="2">
    <source>
        <dbReference type="EMBL" id="BAD83553.1"/>
    </source>
</evidence>
<proteinExistence type="predicted"/>
<name>Q5M9S5_TOBAC</name>
<dbReference type="EMBL" id="BA000042">
    <property type="protein sequence ID" value="BAD83553.1"/>
    <property type="molecule type" value="Genomic_DNA"/>
</dbReference>
<gene>
    <name evidence="2 5" type="primary">orf105</name>
    <name evidence="5" type="ORF">NitaMp150</name>
</gene>
<geneLocation type="mitochondrion" evidence="2 5"/>
<feature type="transmembrane region" description="Helical" evidence="1">
    <location>
        <begin position="16"/>
        <end position="35"/>
    </location>
</feature>
<keyword evidence="4" id="KW-1185">Reference proteome</keyword>
<reference evidence="5" key="1">
    <citation type="submission" date="2004-12" db="EMBL/GenBank/DDBJ databases">
        <authorList>
            <consortium name="NCBI Genome Project"/>
        </authorList>
    </citation>
    <scope>NUCLEOTIDE SEQUENCE</scope>
    <source>
        <tissue evidence="5">Leaf</tissue>
    </source>
</reference>
<dbReference type="AlphaFoldDB" id="Q5M9S5"/>
<keyword evidence="1" id="KW-0812">Transmembrane</keyword>
<keyword evidence="1" id="KW-0472">Membrane</keyword>
<dbReference type="KEGG" id="nta:3205290"/>
<dbReference type="RefSeq" id="YP_173487.1">
    <property type="nucleotide sequence ID" value="NC_006581.1"/>
</dbReference>
<dbReference type="PaxDb" id="4097-Q5M9S5"/>
<accession>Q5M9S5</accession>
<evidence type="ECO:0000256" key="1">
    <source>
        <dbReference type="SAM" id="Phobius"/>
    </source>
</evidence>
<dbReference type="Proteomes" id="UP000790787">
    <property type="component" value="Mitochondrion MT"/>
</dbReference>
<dbReference type="GeneID" id="3205290"/>
<evidence type="ECO:0000313" key="5">
    <source>
        <dbReference type="RefSeq" id="YP_173487.1"/>
    </source>
</evidence>
<organism evidence="2">
    <name type="scientific">Nicotiana tabacum</name>
    <name type="common">Common tobacco</name>
    <dbReference type="NCBI Taxonomy" id="4097"/>
    <lineage>
        <taxon>Eukaryota</taxon>
        <taxon>Viridiplantae</taxon>
        <taxon>Streptophyta</taxon>
        <taxon>Embryophyta</taxon>
        <taxon>Tracheophyta</taxon>
        <taxon>Spermatophyta</taxon>
        <taxon>Magnoliopsida</taxon>
        <taxon>eudicotyledons</taxon>
        <taxon>Gunneridae</taxon>
        <taxon>Pentapetalae</taxon>
        <taxon>asterids</taxon>
        <taxon>lamiids</taxon>
        <taxon>Solanales</taxon>
        <taxon>Solanaceae</taxon>
        <taxon>Nicotianoideae</taxon>
        <taxon>Nicotianeae</taxon>
        <taxon>Nicotiana</taxon>
    </lineage>
</organism>
<keyword evidence="2 5" id="KW-0496">Mitochondrion</keyword>
<evidence type="ECO:0000313" key="3">
    <source>
        <dbReference type="Proteomes" id="UP000084051"/>
    </source>
</evidence>
<reference evidence="5" key="3">
    <citation type="submission" date="2025-04" db="UniProtKB">
        <authorList>
            <consortium name="RefSeq"/>
        </authorList>
    </citation>
    <scope>IDENTIFICATION</scope>
    <source>
        <tissue evidence="5">Leaf</tissue>
    </source>
</reference>
<sequence>MPCCLAWNQTSLSCPFFIPIWTHIPMFFQCLLYYWDSYLLNHIKEATFFLAFIPRYKGIDSLRECQETTHTYHFWKVWNPRFIRLKEKKRTRWGGLPPRSLLPMP</sequence>
<keyword evidence="1" id="KW-1133">Transmembrane helix</keyword>
<reference evidence="2 3" key="2">
    <citation type="journal article" date="2005" name="Mol. Genet. Genomics">
        <title>The complete nucleotide sequence and multipartite organization of the tobacco mitochondrial genome: comparative analysis of mitochondrial genomes in higher plants.</title>
        <authorList>
            <person name="Sugiyama Y."/>
            <person name="Watase Y."/>
            <person name="Nagase M."/>
            <person name="Makita N."/>
            <person name="Yagura S."/>
            <person name="Hirai A."/>
            <person name="Sugiura M."/>
        </authorList>
    </citation>
    <scope>NUCLEOTIDE SEQUENCE</scope>
    <source>
        <strain evidence="3">cv. TN90</strain>
        <tissue evidence="2 5">Leaf</tissue>
    </source>
</reference>
<evidence type="ECO:0000313" key="4">
    <source>
        <dbReference type="Proteomes" id="UP000790787"/>
    </source>
</evidence>
<protein>
    <submittedName>
        <fullName evidence="2 5">Uncharacterized protein</fullName>
    </submittedName>
</protein>